<dbReference type="PROSITE" id="PS51257">
    <property type="entry name" value="PROKAR_LIPOPROTEIN"/>
    <property type="match status" value="1"/>
</dbReference>
<accession>A0A9X3NE70</accession>
<reference evidence="1" key="1">
    <citation type="submission" date="2022-10" db="EMBL/GenBank/DDBJ databases">
        <title>The WGS of Solirubrobacter phytolaccae KCTC 29190.</title>
        <authorList>
            <person name="Jiang Z."/>
        </authorList>
    </citation>
    <scope>NUCLEOTIDE SEQUENCE</scope>
    <source>
        <strain evidence="1">KCTC 29190</strain>
    </source>
</reference>
<organism evidence="1 2">
    <name type="scientific">Solirubrobacter phytolaccae</name>
    <dbReference type="NCBI Taxonomy" id="1404360"/>
    <lineage>
        <taxon>Bacteria</taxon>
        <taxon>Bacillati</taxon>
        <taxon>Actinomycetota</taxon>
        <taxon>Thermoleophilia</taxon>
        <taxon>Solirubrobacterales</taxon>
        <taxon>Solirubrobacteraceae</taxon>
        <taxon>Solirubrobacter</taxon>
    </lineage>
</organism>
<evidence type="ECO:0000313" key="2">
    <source>
        <dbReference type="Proteomes" id="UP001147653"/>
    </source>
</evidence>
<gene>
    <name evidence="1" type="ORF">OJ997_19110</name>
</gene>
<dbReference type="AlphaFoldDB" id="A0A9X3NE70"/>
<dbReference type="Proteomes" id="UP001147653">
    <property type="component" value="Unassembled WGS sequence"/>
</dbReference>
<proteinExistence type="predicted"/>
<sequence>MKLYALPVAALCAFALVGCGEEAAEIRDNVDQAREGVRDAERLRDTVRDFDLTGAEARAREAIGDGQPVKDVSCPVKPRINWDLGAVEVRCTATLDSGDALSVPVRYVPGEGFSTGRVQPAG</sequence>
<dbReference type="EMBL" id="JAPDDP010000035">
    <property type="protein sequence ID" value="MDA0182426.1"/>
    <property type="molecule type" value="Genomic_DNA"/>
</dbReference>
<keyword evidence="2" id="KW-1185">Reference proteome</keyword>
<comment type="caution">
    <text evidence="1">The sequence shown here is derived from an EMBL/GenBank/DDBJ whole genome shotgun (WGS) entry which is preliminary data.</text>
</comment>
<dbReference type="RefSeq" id="WP_270026792.1">
    <property type="nucleotide sequence ID" value="NZ_JAPDDP010000035.1"/>
</dbReference>
<protein>
    <submittedName>
        <fullName evidence="1">Uncharacterized protein</fullName>
    </submittedName>
</protein>
<name>A0A9X3NE70_9ACTN</name>
<evidence type="ECO:0000313" key="1">
    <source>
        <dbReference type="EMBL" id="MDA0182426.1"/>
    </source>
</evidence>